<dbReference type="VEuPathDB" id="FungiDB:H310_08246"/>
<feature type="non-terminal residue" evidence="1">
    <location>
        <position position="1"/>
    </location>
</feature>
<organism evidence="1">
    <name type="scientific">Aphanomyces invadans</name>
    <dbReference type="NCBI Taxonomy" id="157072"/>
    <lineage>
        <taxon>Eukaryota</taxon>
        <taxon>Sar</taxon>
        <taxon>Stramenopiles</taxon>
        <taxon>Oomycota</taxon>
        <taxon>Saprolegniomycetes</taxon>
        <taxon>Saprolegniales</taxon>
        <taxon>Verrucalvaceae</taxon>
        <taxon>Aphanomyces</taxon>
    </lineage>
</organism>
<protein>
    <submittedName>
        <fullName evidence="1">Uncharacterized protein</fullName>
    </submittedName>
</protein>
<reference evidence="1" key="1">
    <citation type="submission" date="2013-12" db="EMBL/GenBank/DDBJ databases">
        <title>The Genome Sequence of Aphanomyces invadans NJM9701.</title>
        <authorList>
            <consortium name="The Broad Institute Genomics Platform"/>
            <person name="Russ C."/>
            <person name="Tyler B."/>
            <person name="van West P."/>
            <person name="Dieguez-Uribeondo J."/>
            <person name="Young S.K."/>
            <person name="Zeng Q."/>
            <person name="Gargeya S."/>
            <person name="Fitzgerald M."/>
            <person name="Abouelleil A."/>
            <person name="Alvarado L."/>
            <person name="Chapman S.B."/>
            <person name="Gainer-Dewar J."/>
            <person name="Goldberg J."/>
            <person name="Griggs A."/>
            <person name="Gujja S."/>
            <person name="Hansen M."/>
            <person name="Howarth C."/>
            <person name="Imamovic A."/>
            <person name="Ireland A."/>
            <person name="Larimer J."/>
            <person name="McCowan C."/>
            <person name="Murphy C."/>
            <person name="Pearson M."/>
            <person name="Poon T.W."/>
            <person name="Priest M."/>
            <person name="Roberts A."/>
            <person name="Saif S."/>
            <person name="Shea T."/>
            <person name="Sykes S."/>
            <person name="Wortman J."/>
            <person name="Nusbaum C."/>
            <person name="Birren B."/>
        </authorList>
    </citation>
    <scope>NUCLEOTIDE SEQUENCE [LARGE SCALE GENOMIC DNA]</scope>
    <source>
        <strain evidence="1">NJM9701</strain>
    </source>
</reference>
<name>A0A024U1V3_9STRA</name>
<dbReference type="GeneID" id="20085296"/>
<dbReference type="AlphaFoldDB" id="A0A024U1V3"/>
<gene>
    <name evidence="1" type="ORF">H310_08246</name>
</gene>
<accession>A0A024U1V3</accession>
<sequence>VDATREIQRVHVAQHRYVRESDAVGYVQRVHKPQPVDPRELGTPHQIQRVVQPERVHLVVIHARTPAQVEVVHGLQVGHDFHQRPGQVERVHKPQRTDVSNSRAVTEVQRVHATKRRHVLQHLATRQTQRVDVSERRHVGDTRAAKMDRVEIESAQRRVIHPHGGVIWSEVATVQRNRVQRPMTEEVGVVDPIAPRYFHRVAVFAQCADLNNTVAFLSKFCDDPTMRW</sequence>
<proteinExistence type="predicted"/>
<evidence type="ECO:0000313" key="1">
    <source>
        <dbReference type="EMBL" id="ETV99592.1"/>
    </source>
</evidence>
<dbReference type="RefSeq" id="XP_008872148.1">
    <property type="nucleotide sequence ID" value="XM_008873926.1"/>
</dbReference>
<dbReference type="EMBL" id="KI913967">
    <property type="protein sequence ID" value="ETV99592.1"/>
    <property type="molecule type" value="Genomic_DNA"/>
</dbReference>